<evidence type="ECO:0000313" key="1">
    <source>
        <dbReference type="EMBL" id="CNF25438.1"/>
    </source>
</evidence>
<evidence type="ECO:0000313" key="2">
    <source>
        <dbReference type="Proteomes" id="UP000040578"/>
    </source>
</evidence>
<sequence length="115" mass="13096">MSSFRDLVKKLQDDSRTTVDLISFKKDRDKQASESRYFVRHSAKTILEQEMVIYGNTFGYKAEAVITEFPYMETEKAAALKLADWLKRLALAIEGHYSEPEEAGNDSQAPEASKL</sequence>
<reference evidence="1 2" key="1">
    <citation type="submission" date="2015-03" db="EMBL/GenBank/DDBJ databases">
        <authorList>
            <consortium name="Pathogen Informatics"/>
            <person name="Murphy D."/>
        </authorList>
    </citation>
    <scope>NUCLEOTIDE SEQUENCE [LARGE SCALE GENOMIC DNA]</scope>
    <source>
        <strain evidence="2">type strain: CIP110231</strain>
    </source>
</reference>
<keyword evidence="2" id="KW-1185">Reference proteome</keyword>
<protein>
    <recommendedName>
        <fullName evidence="3">Phage protein</fullName>
    </recommendedName>
</protein>
<name>A0ABP1YK57_9GAMM</name>
<dbReference type="EMBL" id="CPYD01000020">
    <property type="protein sequence ID" value="CNF25438.1"/>
    <property type="molecule type" value="Genomic_DNA"/>
</dbReference>
<dbReference type="RefSeq" id="WP_049602230.1">
    <property type="nucleotide sequence ID" value="NZ_CPYD01000020.1"/>
</dbReference>
<comment type="caution">
    <text evidence="1">The sequence shown here is derived from an EMBL/GenBank/DDBJ whole genome shotgun (WGS) entry which is preliminary data.</text>
</comment>
<organism evidence="1 2">
    <name type="scientific">Yersinia nurmii</name>
    <dbReference type="NCBI Taxonomy" id="685706"/>
    <lineage>
        <taxon>Bacteria</taxon>
        <taxon>Pseudomonadati</taxon>
        <taxon>Pseudomonadota</taxon>
        <taxon>Gammaproteobacteria</taxon>
        <taxon>Enterobacterales</taxon>
        <taxon>Yersiniaceae</taxon>
        <taxon>Yersinia</taxon>
    </lineage>
</organism>
<dbReference type="Proteomes" id="UP000040578">
    <property type="component" value="Unassembled WGS sequence"/>
</dbReference>
<evidence type="ECO:0008006" key="3">
    <source>
        <dbReference type="Google" id="ProtNLM"/>
    </source>
</evidence>
<gene>
    <name evidence="1" type="ORF">ERS137967_03670</name>
</gene>
<accession>A0ABP1YK57</accession>
<proteinExistence type="predicted"/>